<dbReference type="Gene3D" id="2.40.10.10">
    <property type="entry name" value="Trypsin-like serine proteases"/>
    <property type="match status" value="2"/>
</dbReference>
<feature type="signal peptide" evidence="7">
    <location>
        <begin position="1"/>
        <end position="22"/>
    </location>
</feature>
<protein>
    <recommendedName>
        <fullName evidence="7">CLIP domain-containing serine protease</fullName>
        <ecNumber evidence="7">3.4.21.-</ecNumber>
    </recommendedName>
</protein>
<dbReference type="PANTHER" id="PTHR24256">
    <property type="entry name" value="TRYPTASE-RELATED"/>
    <property type="match status" value="1"/>
</dbReference>
<dbReference type="PRINTS" id="PR00722">
    <property type="entry name" value="CHYMOTRYPSIN"/>
</dbReference>
<keyword evidence="5" id="KW-1015">Disulfide bond</keyword>
<dbReference type="SUPFAM" id="SSF50494">
    <property type="entry name" value="Trypsin-like serine proteases"/>
    <property type="match status" value="1"/>
</dbReference>
<dbReference type="InterPro" id="IPR051487">
    <property type="entry name" value="Ser/Thr_Proteases_Immune/Dev"/>
</dbReference>
<sequence>MLAAVMIVFGALALPLLTTTQAQSLPFTVEELLGGDLSTRSGTTPTPCLTPEGRQGMCGSAITCSAFLPLLSDLRNTTVINFFRERVCRQRPGLIHVCCPLQEQLQTSAPAPRPQNSPIFFNPAAQAPRPQAGSSQRPNARRPGQGGFTVHSNDEEDEEREFSNPATTSTHSPPKPFRPLPPPPPAQARPTPRPTTTTRAPTLVLPQFQPQPPFMRPDREPPVRGPAEQNNNNNPIPTEPSEPPILPAEGECGQGRTGATPWVVSVGVLDKSQFQVICAGALISRQHVITAAHCLHSPGRIHVRLGDMQQPVTLLDVPLLSWVHPDYSPAAHDNDLALLTLDSPVNFTDTIQPVCLPFRYRLDGFREQQLQVVGWSGASSLQAGTVQVTGLGVCRDAYGSPANNELAPFSRASSSSSISVRVDRRHLCASPAPSGSSSSSCLSDFGAPLFYHDRDTTGLHFLAGVSSLGDGCATRAGLYTRIGAFIPWLVKQLSAVEASAVSPTHNPTLNRGRSIYFG</sequence>
<feature type="domain" description="Peptidase S1" evidence="9">
    <location>
        <begin position="245"/>
        <end position="494"/>
    </location>
</feature>
<evidence type="ECO:0000256" key="7">
    <source>
        <dbReference type="RuleBase" id="RU366078"/>
    </source>
</evidence>
<keyword evidence="12" id="KW-1185">Reference proteome</keyword>
<keyword evidence="3 7" id="KW-0378">Hydrolase</keyword>
<dbReference type="SMART" id="SM00680">
    <property type="entry name" value="CLIP"/>
    <property type="match status" value="1"/>
</dbReference>
<proteinExistence type="inferred from homology"/>
<dbReference type="Proteomes" id="UP000770661">
    <property type="component" value="Unassembled WGS sequence"/>
</dbReference>
<name>A0A8J4XXI3_CHIOP</name>
<evidence type="ECO:0000259" key="9">
    <source>
        <dbReference type="PROSITE" id="PS50240"/>
    </source>
</evidence>
<dbReference type="Gene3D" id="3.30.1640.30">
    <property type="match status" value="1"/>
</dbReference>
<evidence type="ECO:0000313" key="11">
    <source>
        <dbReference type="EMBL" id="KAG0716395.1"/>
    </source>
</evidence>
<keyword evidence="7" id="KW-0964">Secreted</keyword>
<dbReference type="Pfam" id="PF12032">
    <property type="entry name" value="CLIP"/>
    <property type="match status" value="1"/>
</dbReference>
<evidence type="ECO:0000256" key="8">
    <source>
        <dbReference type="SAM" id="MobiDB-lite"/>
    </source>
</evidence>
<dbReference type="InterPro" id="IPR022700">
    <property type="entry name" value="CLIP"/>
</dbReference>
<dbReference type="InterPro" id="IPR001314">
    <property type="entry name" value="Peptidase_S1A"/>
</dbReference>
<dbReference type="PROSITE" id="PS50240">
    <property type="entry name" value="TRYPSIN_DOM"/>
    <property type="match status" value="1"/>
</dbReference>
<keyword evidence="4 7" id="KW-0720">Serine protease</keyword>
<feature type="compositionally biased region" description="Low complexity" evidence="8">
    <location>
        <begin position="194"/>
        <end position="208"/>
    </location>
</feature>
<dbReference type="FunFam" id="2.40.10.10:FF:000068">
    <property type="entry name" value="transmembrane protease serine 2"/>
    <property type="match status" value="1"/>
</dbReference>
<feature type="compositionally biased region" description="Pro residues" evidence="8">
    <location>
        <begin position="173"/>
        <end position="193"/>
    </location>
</feature>
<keyword evidence="2 7" id="KW-0732">Signal</keyword>
<dbReference type="InterPro" id="IPR018114">
    <property type="entry name" value="TRYPSIN_HIS"/>
</dbReference>
<dbReference type="OrthoDB" id="40021at2759"/>
<comment type="caution">
    <text evidence="11">The sequence shown here is derived from an EMBL/GenBank/DDBJ whole genome shotgun (WGS) entry which is preliminary data.</text>
</comment>
<dbReference type="Pfam" id="PF00089">
    <property type="entry name" value="Trypsin"/>
    <property type="match status" value="1"/>
</dbReference>
<evidence type="ECO:0000256" key="4">
    <source>
        <dbReference type="ARBA" id="ARBA00022825"/>
    </source>
</evidence>
<gene>
    <name evidence="11" type="primary">F10_1</name>
    <name evidence="11" type="ORF">GWK47_009825</name>
</gene>
<dbReference type="CDD" id="cd00190">
    <property type="entry name" value="Tryp_SPc"/>
    <property type="match status" value="1"/>
</dbReference>
<evidence type="ECO:0000313" key="12">
    <source>
        <dbReference type="Proteomes" id="UP000770661"/>
    </source>
</evidence>
<dbReference type="GO" id="GO:0005576">
    <property type="term" value="C:extracellular region"/>
    <property type="evidence" value="ECO:0007669"/>
    <property type="project" value="UniProtKB-SubCell"/>
</dbReference>
<dbReference type="EC" id="3.4.21.-" evidence="7"/>
<feature type="chain" id="PRO_5035339098" description="CLIP domain-containing serine protease" evidence="7">
    <location>
        <begin position="23"/>
        <end position="518"/>
    </location>
</feature>
<keyword evidence="1 7" id="KW-0645">Protease</keyword>
<dbReference type="InterPro" id="IPR043504">
    <property type="entry name" value="Peptidase_S1_PA_chymotrypsin"/>
</dbReference>
<evidence type="ECO:0000256" key="2">
    <source>
        <dbReference type="ARBA" id="ARBA00022729"/>
    </source>
</evidence>
<dbReference type="SMART" id="SM00020">
    <property type="entry name" value="Tryp_SPc"/>
    <property type="match status" value="1"/>
</dbReference>
<feature type="compositionally biased region" description="Pro residues" evidence="8">
    <location>
        <begin position="237"/>
        <end position="246"/>
    </location>
</feature>
<comment type="similarity">
    <text evidence="6 7">Belongs to the peptidase S1 family. CLIP subfamily.</text>
</comment>
<dbReference type="PROSITE" id="PS00134">
    <property type="entry name" value="TRYPSIN_HIS"/>
    <property type="match status" value="1"/>
</dbReference>
<dbReference type="AlphaFoldDB" id="A0A8J4XXI3"/>
<organism evidence="11 12">
    <name type="scientific">Chionoecetes opilio</name>
    <name type="common">Atlantic snow crab</name>
    <name type="synonym">Cancer opilio</name>
    <dbReference type="NCBI Taxonomy" id="41210"/>
    <lineage>
        <taxon>Eukaryota</taxon>
        <taxon>Metazoa</taxon>
        <taxon>Ecdysozoa</taxon>
        <taxon>Arthropoda</taxon>
        <taxon>Crustacea</taxon>
        <taxon>Multicrustacea</taxon>
        <taxon>Malacostraca</taxon>
        <taxon>Eumalacostraca</taxon>
        <taxon>Eucarida</taxon>
        <taxon>Decapoda</taxon>
        <taxon>Pleocyemata</taxon>
        <taxon>Brachyura</taxon>
        <taxon>Eubrachyura</taxon>
        <taxon>Majoidea</taxon>
        <taxon>Majidae</taxon>
        <taxon>Chionoecetes</taxon>
    </lineage>
</organism>
<evidence type="ECO:0000256" key="3">
    <source>
        <dbReference type="ARBA" id="ARBA00022801"/>
    </source>
</evidence>
<dbReference type="InterPro" id="IPR009003">
    <property type="entry name" value="Peptidase_S1_PA"/>
</dbReference>
<feature type="domain" description="Clip" evidence="10">
    <location>
        <begin position="47"/>
        <end position="99"/>
    </location>
</feature>
<evidence type="ECO:0000259" key="10">
    <source>
        <dbReference type="PROSITE" id="PS51888"/>
    </source>
</evidence>
<accession>A0A8J4XXI3</accession>
<evidence type="ECO:0000256" key="6">
    <source>
        <dbReference type="ARBA" id="ARBA00024195"/>
    </source>
</evidence>
<feature type="compositionally biased region" description="Polar residues" evidence="8">
    <location>
        <begin position="108"/>
        <end position="119"/>
    </location>
</feature>
<comment type="subcellular location">
    <subcellularLocation>
        <location evidence="7">Secreted</location>
    </subcellularLocation>
</comment>
<reference evidence="11" key="1">
    <citation type="submission" date="2020-07" db="EMBL/GenBank/DDBJ databases">
        <title>The High-quality genome of the commercially important snow crab, Chionoecetes opilio.</title>
        <authorList>
            <person name="Jeong J.-H."/>
            <person name="Ryu S."/>
        </authorList>
    </citation>
    <scope>NUCLEOTIDE SEQUENCE</scope>
    <source>
        <strain evidence="11">MADBK_172401_WGS</strain>
        <tissue evidence="11">Digestive gland</tissue>
    </source>
</reference>
<dbReference type="EMBL" id="JACEEZ010018909">
    <property type="protein sequence ID" value="KAG0716395.1"/>
    <property type="molecule type" value="Genomic_DNA"/>
</dbReference>
<evidence type="ECO:0000256" key="1">
    <source>
        <dbReference type="ARBA" id="ARBA00022670"/>
    </source>
</evidence>
<feature type="region of interest" description="Disordered" evidence="8">
    <location>
        <begin position="108"/>
        <end position="254"/>
    </location>
</feature>
<dbReference type="InterPro" id="IPR038565">
    <property type="entry name" value="CLIP_sf"/>
</dbReference>
<dbReference type="GO" id="GO:0006508">
    <property type="term" value="P:proteolysis"/>
    <property type="evidence" value="ECO:0007669"/>
    <property type="project" value="UniProtKB-KW"/>
</dbReference>
<dbReference type="GO" id="GO:0004252">
    <property type="term" value="F:serine-type endopeptidase activity"/>
    <property type="evidence" value="ECO:0007669"/>
    <property type="project" value="UniProtKB-UniRule"/>
</dbReference>
<dbReference type="PROSITE" id="PS51888">
    <property type="entry name" value="CLIP"/>
    <property type="match status" value="1"/>
</dbReference>
<comment type="domain">
    <text evidence="7">The clip domain consists of 35-55 residues which are 'knitted' together usually by 3 conserved disulfide bonds forming a clip-like compact structure.</text>
</comment>
<evidence type="ECO:0000256" key="5">
    <source>
        <dbReference type="ARBA" id="ARBA00023157"/>
    </source>
</evidence>
<dbReference type="InterPro" id="IPR001254">
    <property type="entry name" value="Trypsin_dom"/>
</dbReference>